<dbReference type="EMBL" id="VNHO01000005">
    <property type="protein sequence ID" value="TYP57679.1"/>
    <property type="molecule type" value="Genomic_DNA"/>
</dbReference>
<proteinExistence type="predicted"/>
<dbReference type="AlphaFoldDB" id="A0A5S5AWF8"/>
<sequence length="46" mass="5555">MERKKEDPYAEAKLMHTALLEKGFDMGSRGQIKWQRDELHERLIRL</sequence>
<gene>
    <name evidence="1" type="ORF">LZ11_00673</name>
</gene>
<evidence type="ECO:0000313" key="2">
    <source>
        <dbReference type="Proteomes" id="UP000322294"/>
    </source>
</evidence>
<dbReference type="RefSeq" id="WP_170240269.1">
    <property type="nucleotide sequence ID" value="NZ_VNHO01000005.1"/>
</dbReference>
<reference evidence="1 2" key="1">
    <citation type="submission" date="2019-07" db="EMBL/GenBank/DDBJ databases">
        <title>Genomic Encyclopedia of Type Strains, Phase I: the one thousand microbial genomes (KMG-I) project.</title>
        <authorList>
            <person name="Kyrpides N."/>
        </authorList>
    </citation>
    <scope>NUCLEOTIDE SEQUENCE [LARGE SCALE GENOMIC DNA]</scope>
    <source>
        <strain evidence="1 2">DSM 16647</strain>
    </source>
</reference>
<evidence type="ECO:0000313" key="1">
    <source>
        <dbReference type="EMBL" id="TYP57679.1"/>
    </source>
</evidence>
<organism evidence="1 2">
    <name type="scientific">Thermosediminibacter litoriperuensis</name>
    <dbReference type="NCBI Taxonomy" id="291989"/>
    <lineage>
        <taxon>Bacteria</taxon>
        <taxon>Bacillati</taxon>
        <taxon>Bacillota</taxon>
        <taxon>Clostridia</taxon>
        <taxon>Thermosediminibacterales</taxon>
        <taxon>Thermosediminibacteraceae</taxon>
        <taxon>Thermosediminibacter</taxon>
    </lineage>
</organism>
<name>A0A5S5AWF8_9FIRM</name>
<dbReference type="Proteomes" id="UP000322294">
    <property type="component" value="Unassembled WGS sequence"/>
</dbReference>
<accession>A0A5S5AWF8</accession>
<comment type="caution">
    <text evidence="1">The sequence shown here is derived from an EMBL/GenBank/DDBJ whole genome shotgun (WGS) entry which is preliminary data.</text>
</comment>
<keyword evidence="2" id="KW-1185">Reference proteome</keyword>
<protein>
    <submittedName>
        <fullName evidence="1">Uncharacterized protein</fullName>
    </submittedName>
</protein>